<sequence>MKHQIAFSAPHHQASEVGLELLRQGASATEAMVAAAAAISVLYPHMNGLGGDSFWLIQEPGKQPIAINGGGRSAASATIDWYREQGFSAIPERGGASALSVAGTISAWQQALELSQHWQTPLPLAELLAPAIELAHRGITVSESLQSASRLTHPALGELPAFAECFLPNGQTLKTGELFRNGALGSLLEHLGQHGLDDFYRGEAARQIAGALECSGSPLRQVDLAAHKAQMMQPLCVSTRMGKFYNLPLPTQGCASLIIVALMDRLVKPHQSEAMQIHLLVEATKQAFLVRDRWVCDPAICSQPITDYLTDDALDSMAKAIDPERALPWPQIAKPGDTVWMGCCDDQGRMVSFIQSLYWEFGSGVVIPEFGLLWNNRGVSFSLDNDAQLALAPKRLPFHTLNPALANLYDGRSMVYGTMGGEGQPQTQAAILWRYLHLGQSLAQSISAPRWLLGRTWGQSNYDLKLEAPLEDVLVPLRHLGHRTQSVPIHSEMMGHAGAIVTQHRQVIAAASDPRSDGLALIK</sequence>
<proteinExistence type="predicted"/>
<dbReference type="Pfam" id="PF01019">
    <property type="entry name" value="G_glu_transpept"/>
    <property type="match status" value="1"/>
</dbReference>
<dbReference type="SUPFAM" id="SSF56235">
    <property type="entry name" value="N-terminal nucleophile aminohydrolases (Ntn hydrolases)"/>
    <property type="match status" value="1"/>
</dbReference>
<dbReference type="OrthoDB" id="5297205at2"/>
<dbReference type="InterPro" id="IPR043137">
    <property type="entry name" value="GGT_ssub_C"/>
</dbReference>
<dbReference type="AlphaFoldDB" id="A0A4R1J8U3"/>
<dbReference type="Gene3D" id="1.10.246.130">
    <property type="match status" value="1"/>
</dbReference>
<comment type="caution">
    <text evidence="1">The sequence shown here is derived from an EMBL/GenBank/DDBJ whole genome shotgun (WGS) entry which is preliminary data.</text>
</comment>
<keyword evidence="1" id="KW-0378">Hydrolase</keyword>
<dbReference type="PANTHER" id="PTHR43881">
    <property type="entry name" value="GAMMA-GLUTAMYLTRANSPEPTIDASE (AFU_ORTHOLOGUE AFUA_4G13580)"/>
    <property type="match status" value="1"/>
</dbReference>
<dbReference type="InterPro" id="IPR043138">
    <property type="entry name" value="GGT_lsub"/>
</dbReference>
<dbReference type="Gene3D" id="3.60.20.40">
    <property type="match status" value="1"/>
</dbReference>
<evidence type="ECO:0000313" key="2">
    <source>
        <dbReference type="Proteomes" id="UP000295565"/>
    </source>
</evidence>
<evidence type="ECO:0000313" key="1">
    <source>
        <dbReference type="EMBL" id="TCK46764.1"/>
    </source>
</evidence>
<protein>
    <submittedName>
        <fullName evidence="1">Gamma-glutamyltranspeptidase/glutathione hydrolase</fullName>
    </submittedName>
</protein>
<dbReference type="InterPro" id="IPR052896">
    <property type="entry name" value="GGT-like_enzyme"/>
</dbReference>
<gene>
    <name evidence="1" type="ORF">EV690_3352</name>
</gene>
<dbReference type="RefSeq" id="WP_131914091.1">
    <property type="nucleotide sequence ID" value="NZ_OU594967.1"/>
</dbReference>
<reference evidence="1 2" key="1">
    <citation type="submission" date="2019-03" db="EMBL/GenBank/DDBJ databases">
        <title>Genomic Encyclopedia of Type Strains, Phase IV (KMG-IV): sequencing the most valuable type-strain genomes for metagenomic binning, comparative biology and taxonomic classification.</title>
        <authorList>
            <person name="Goeker M."/>
        </authorList>
    </citation>
    <scope>NUCLEOTIDE SEQUENCE [LARGE SCALE GENOMIC DNA]</scope>
    <source>
        <strain evidence="1 2">DSM 18577</strain>
    </source>
</reference>
<dbReference type="PRINTS" id="PR01210">
    <property type="entry name" value="GGTRANSPTASE"/>
</dbReference>
<dbReference type="EMBL" id="SMGD01000017">
    <property type="protein sequence ID" value="TCK46764.1"/>
    <property type="molecule type" value="Genomic_DNA"/>
</dbReference>
<organism evidence="1 2">
    <name type="scientific">Celerinatantimonas diazotrophica</name>
    <dbReference type="NCBI Taxonomy" id="412034"/>
    <lineage>
        <taxon>Bacteria</taxon>
        <taxon>Pseudomonadati</taxon>
        <taxon>Pseudomonadota</taxon>
        <taxon>Gammaproteobacteria</taxon>
        <taxon>Celerinatantimonadaceae</taxon>
        <taxon>Celerinatantimonas</taxon>
    </lineage>
</organism>
<dbReference type="InterPro" id="IPR029055">
    <property type="entry name" value="Ntn_hydrolases_N"/>
</dbReference>
<keyword evidence="2" id="KW-1185">Reference proteome</keyword>
<dbReference type="PANTHER" id="PTHR43881:SF5">
    <property type="entry name" value="GAMMA-GLUTAMYLTRANSPEPTIDASE"/>
    <property type="match status" value="1"/>
</dbReference>
<dbReference type="Proteomes" id="UP000295565">
    <property type="component" value="Unassembled WGS sequence"/>
</dbReference>
<name>A0A4R1J8U3_9GAMM</name>
<accession>A0A4R1J8U3</accession>
<dbReference type="GO" id="GO:0016787">
    <property type="term" value="F:hydrolase activity"/>
    <property type="evidence" value="ECO:0007669"/>
    <property type="project" value="UniProtKB-KW"/>
</dbReference>